<dbReference type="InterPro" id="IPR052631">
    <property type="entry name" value="Paired_homeobox_Bicoid"/>
</dbReference>
<feature type="region of interest" description="Disordered" evidence="3">
    <location>
        <begin position="1"/>
        <end position="427"/>
    </location>
</feature>
<feature type="compositionally biased region" description="Low complexity" evidence="3">
    <location>
        <begin position="152"/>
        <end position="179"/>
    </location>
</feature>
<dbReference type="GO" id="GO:0005634">
    <property type="term" value="C:nucleus"/>
    <property type="evidence" value="ECO:0007669"/>
    <property type="project" value="UniProtKB-SubCell"/>
</dbReference>
<dbReference type="GO" id="GO:0000981">
    <property type="term" value="F:DNA-binding transcription factor activity, RNA polymerase II-specific"/>
    <property type="evidence" value="ECO:0007669"/>
    <property type="project" value="TreeGrafter"/>
</dbReference>
<evidence type="ECO:0000256" key="3">
    <source>
        <dbReference type="SAM" id="MobiDB-lite"/>
    </source>
</evidence>
<evidence type="ECO:0000256" key="1">
    <source>
        <dbReference type="PROSITE-ProRule" id="PRU00108"/>
    </source>
</evidence>
<dbReference type="SMART" id="SM00389">
    <property type="entry name" value="HOX"/>
    <property type="match status" value="1"/>
</dbReference>
<evidence type="ECO:0000256" key="2">
    <source>
        <dbReference type="RuleBase" id="RU000682"/>
    </source>
</evidence>
<feature type="compositionally biased region" description="Low complexity" evidence="3">
    <location>
        <begin position="389"/>
        <end position="406"/>
    </location>
</feature>
<dbReference type="PROSITE" id="PS50071">
    <property type="entry name" value="HOMEOBOX_2"/>
    <property type="match status" value="1"/>
</dbReference>
<proteinExistence type="predicted"/>
<dbReference type="Pfam" id="PF00046">
    <property type="entry name" value="Homeodomain"/>
    <property type="match status" value="1"/>
</dbReference>
<keyword evidence="6" id="KW-1185">Reference proteome</keyword>
<protein>
    <recommendedName>
        <fullName evidence="4">Homeobox domain-containing protein</fullName>
    </recommendedName>
</protein>
<dbReference type="AlphaFoldDB" id="A0A5C3Q7S0"/>
<dbReference type="PANTHER" id="PTHR46255">
    <property type="entry name" value="SHORT STATURE HOMEOBOX"/>
    <property type="match status" value="1"/>
</dbReference>
<feature type="compositionally biased region" description="Polar residues" evidence="3">
    <location>
        <begin position="321"/>
        <end position="331"/>
    </location>
</feature>
<sequence length="427" mass="45817">MARRFAVTPARQASPSSDSQGGMADTETESPRNDYVHAAGTQPAKKKRTRTLTTPHQSQVLHALLAQSRFPSTAVREEVGRTIGLSARKVQNQRQKAKRPRSQSAQPGSSGPALTITRLSDPSAPGSPVPHGIDASAPFPPLAHPRPSAMVPSSGPLPALSGPGIPGSGSEPTTSPRSSLDFAAPRSSRDFGPRSSLDLAPRSSLDLAPRSSLDLAPRSSLDLAPRSSLDLAPRGHRHTHSTSSRYEPYPADLALSSRRPFSPGPRVQSPPPSAFPLDFTTRRSARRIPHDPSRILPPLVFPPPSHSNRPRSSSASHPRYLQSSPLSTSPSALHRRYEVDTSPVSPVGPRLAPLSVTSPSVPPMQRGREPWTPPGHGRFPSSYEPRDQLLFSSLREPESSSRSGGRYDPVRGVIVPYFSPSPDPYDA</sequence>
<dbReference type="Proteomes" id="UP000305067">
    <property type="component" value="Unassembled WGS sequence"/>
</dbReference>
<gene>
    <name evidence="5" type="ORF">BDV98DRAFT_585205</name>
</gene>
<accession>A0A5C3Q7S0</accession>
<dbReference type="GO" id="GO:1990837">
    <property type="term" value="F:sequence-specific double-stranded DNA binding"/>
    <property type="evidence" value="ECO:0007669"/>
    <property type="project" value="TreeGrafter"/>
</dbReference>
<dbReference type="EMBL" id="ML178842">
    <property type="protein sequence ID" value="TFK98115.1"/>
    <property type="molecule type" value="Genomic_DNA"/>
</dbReference>
<dbReference type="InterPro" id="IPR009057">
    <property type="entry name" value="Homeodomain-like_sf"/>
</dbReference>
<comment type="subcellular location">
    <subcellularLocation>
        <location evidence="1 2">Nucleus</location>
    </subcellularLocation>
</comment>
<keyword evidence="1 2" id="KW-0539">Nucleus</keyword>
<dbReference type="InterPro" id="IPR001356">
    <property type="entry name" value="HD"/>
</dbReference>
<evidence type="ECO:0000313" key="6">
    <source>
        <dbReference type="Proteomes" id="UP000305067"/>
    </source>
</evidence>
<reference evidence="5 6" key="1">
    <citation type="journal article" date="2019" name="Nat. Ecol. Evol.">
        <title>Megaphylogeny resolves global patterns of mushroom evolution.</title>
        <authorList>
            <person name="Varga T."/>
            <person name="Krizsan K."/>
            <person name="Foldi C."/>
            <person name="Dima B."/>
            <person name="Sanchez-Garcia M."/>
            <person name="Sanchez-Ramirez S."/>
            <person name="Szollosi G.J."/>
            <person name="Szarkandi J.G."/>
            <person name="Papp V."/>
            <person name="Albert L."/>
            <person name="Andreopoulos W."/>
            <person name="Angelini C."/>
            <person name="Antonin V."/>
            <person name="Barry K.W."/>
            <person name="Bougher N.L."/>
            <person name="Buchanan P."/>
            <person name="Buyck B."/>
            <person name="Bense V."/>
            <person name="Catcheside P."/>
            <person name="Chovatia M."/>
            <person name="Cooper J."/>
            <person name="Damon W."/>
            <person name="Desjardin D."/>
            <person name="Finy P."/>
            <person name="Geml J."/>
            <person name="Haridas S."/>
            <person name="Hughes K."/>
            <person name="Justo A."/>
            <person name="Karasinski D."/>
            <person name="Kautmanova I."/>
            <person name="Kiss B."/>
            <person name="Kocsube S."/>
            <person name="Kotiranta H."/>
            <person name="LaButti K.M."/>
            <person name="Lechner B.E."/>
            <person name="Liimatainen K."/>
            <person name="Lipzen A."/>
            <person name="Lukacs Z."/>
            <person name="Mihaltcheva S."/>
            <person name="Morgado L.N."/>
            <person name="Niskanen T."/>
            <person name="Noordeloos M.E."/>
            <person name="Ohm R.A."/>
            <person name="Ortiz-Santana B."/>
            <person name="Ovrebo C."/>
            <person name="Racz N."/>
            <person name="Riley R."/>
            <person name="Savchenko A."/>
            <person name="Shiryaev A."/>
            <person name="Soop K."/>
            <person name="Spirin V."/>
            <person name="Szebenyi C."/>
            <person name="Tomsovsky M."/>
            <person name="Tulloss R.E."/>
            <person name="Uehling J."/>
            <person name="Grigoriev I.V."/>
            <person name="Vagvolgyi C."/>
            <person name="Papp T."/>
            <person name="Martin F.M."/>
            <person name="Miettinen O."/>
            <person name="Hibbett D.S."/>
            <person name="Nagy L.G."/>
        </authorList>
    </citation>
    <scope>NUCLEOTIDE SEQUENCE [LARGE SCALE GENOMIC DNA]</scope>
    <source>
        <strain evidence="5 6">CBS 309.79</strain>
    </source>
</reference>
<feature type="compositionally biased region" description="Polar residues" evidence="3">
    <location>
        <begin position="11"/>
        <end position="20"/>
    </location>
</feature>
<name>A0A5C3Q7S0_9AGAR</name>
<feature type="domain" description="Homeobox" evidence="4">
    <location>
        <begin position="44"/>
        <end position="104"/>
    </location>
</feature>
<feature type="compositionally biased region" description="Polar residues" evidence="3">
    <location>
        <begin position="51"/>
        <end position="60"/>
    </location>
</feature>
<dbReference type="OrthoDB" id="6159439at2759"/>
<dbReference type="CDD" id="cd00086">
    <property type="entry name" value="homeodomain"/>
    <property type="match status" value="1"/>
</dbReference>
<keyword evidence="1 2" id="KW-0238">DNA-binding</keyword>
<evidence type="ECO:0000313" key="5">
    <source>
        <dbReference type="EMBL" id="TFK98115.1"/>
    </source>
</evidence>
<feature type="compositionally biased region" description="Low complexity" evidence="3">
    <location>
        <begin position="306"/>
        <end position="319"/>
    </location>
</feature>
<evidence type="ECO:0000259" key="4">
    <source>
        <dbReference type="PROSITE" id="PS50071"/>
    </source>
</evidence>
<keyword evidence="1 2" id="KW-0371">Homeobox</keyword>
<dbReference type="STRING" id="1884261.A0A5C3Q7S0"/>
<dbReference type="PANTHER" id="PTHR46255:SF3">
    <property type="entry name" value="HOMEOBOX DOMAIN-CONTAINING PROTEIN"/>
    <property type="match status" value="1"/>
</dbReference>
<organism evidence="5 6">
    <name type="scientific">Pterulicium gracile</name>
    <dbReference type="NCBI Taxonomy" id="1884261"/>
    <lineage>
        <taxon>Eukaryota</taxon>
        <taxon>Fungi</taxon>
        <taxon>Dikarya</taxon>
        <taxon>Basidiomycota</taxon>
        <taxon>Agaricomycotina</taxon>
        <taxon>Agaricomycetes</taxon>
        <taxon>Agaricomycetidae</taxon>
        <taxon>Agaricales</taxon>
        <taxon>Pleurotineae</taxon>
        <taxon>Pterulaceae</taxon>
        <taxon>Pterulicium</taxon>
    </lineage>
</organism>
<dbReference type="SUPFAM" id="SSF46689">
    <property type="entry name" value="Homeodomain-like"/>
    <property type="match status" value="1"/>
</dbReference>
<feature type="DNA-binding region" description="Homeobox" evidence="1">
    <location>
        <begin position="46"/>
        <end position="105"/>
    </location>
</feature>
<dbReference type="Gene3D" id="1.10.10.60">
    <property type="entry name" value="Homeodomain-like"/>
    <property type="match status" value="1"/>
</dbReference>